<evidence type="ECO:0000256" key="1">
    <source>
        <dbReference type="SAM" id="Phobius"/>
    </source>
</evidence>
<evidence type="ECO:0000313" key="2">
    <source>
        <dbReference type="EMBL" id="QEW02557.1"/>
    </source>
</evidence>
<keyword evidence="1" id="KW-0472">Membrane</keyword>
<keyword evidence="1" id="KW-1133">Transmembrane helix</keyword>
<dbReference type="AlphaFoldDB" id="A0A5J6L283"/>
<gene>
    <name evidence="2" type="ORF">F6J85_05195</name>
</gene>
<dbReference type="Proteomes" id="UP000325516">
    <property type="component" value="Chromosome"/>
</dbReference>
<evidence type="ECO:0000313" key="3">
    <source>
        <dbReference type="Proteomes" id="UP000325516"/>
    </source>
</evidence>
<feature type="transmembrane region" description="Helical" evidence="1">
    <location>
        <begin position="6"/>
        <end position="28"/>
    </location>
</feature>
<keyword evidence="3" id="KW-1185">Reference proteome</keyword>
<organism evidence="2 3">
    <name type="scientific">Microbacterium lushaniae</name>
    <dbReference type="NCBI Taxonomy" id="2614639"/>
    <lineage>
        <taxon>Bacteria</taxon>
        <taxon>Bacillati</taxon>
        <taxon>Actinomycetota</taxon>
        <taxon>Actinomycetes</taxon>
        <taxon>Micrococcales</taxon>
        <taxon>Microbacteriaceae</taxon>
        <taxon>Microbacterium</taxon>
    </lineage>
</organism>
<dbReference type="EMBL" id="CP044232">
    <property type="protein sequence ID" value="QEW02557.1"/>
    <property type="molecule type" value="Genomic_DNA"/>
</dbReference>
<reference evidence="3" key="1">
    <citation type="submission" date="2019-09" db="EMBL/GenBank/DDBJ databases">
        <title>Mumia zhuanghuii sp. nov. isolated from the intestinal contents of plateau pika (Ochotona curzoniae) in the Qinghai-Tibet plateau of China.</title>
        <authorList>
            <person name="Tian Z."/>
        </authorList>
    </citation>
    <scope>NUCLEOTIDE SEQUENCE [LARGE SCALE GENOMIC DNA]</scope>
    <source>
        <strain evidence="3">L-031</strain>
    </source>
</reference>
<name>A0A5J6L283_9MICO</name>
<dbReference type="KEGG" id="mlz:F6J85_05195"/>
<sequence>MDGPSAPLLPLVLTGLGMAAAGVLLVWLARRGRDGRLPRNQFARVRTMLTLGTAVWMVGWVLRGAAAAQRAARAAVEGRH</sequence>
<proteinExistence type="predicted"/>
<protein>
    <submittedName>
        <fullName evidence="2">Uncharacterized protein</fullName>
    </submittedName>
</protein>
<accession>A0A5J6L283</accession>
<keyword evidence="1" id="KW-0812">Transmembrane</keyword>
<feature type="transmembrane region" description="Helical" evidence="1">
    <location>
        <begin position="48"/>
        <end position="66"/>
    </location>
</feature>
<dbReference type="RefSeq" id="WP_150924125.1">
    <property type="nucleotide sequence ID" value="NZ_CP044232.1"/>
</dbReference>